<organism evidence="1 2">
    <name type="scientific">Symbiodinium microadriaticum</name>
    <name type="common">Dinoflagellate</name>
    <name type="synonym">Zooxanthella microadriatica</name>
    <dbReference type="NCBI Taxonomy" id="2951"/>
    <lineage>
        <taxon>Eukaryota</taxon>
        <taxon>Sar</taxon>
        <taxon>Alveolata</taxon>
        <taxon>Dinophyceae</taxon>
        <taxon>Suessiales</taxon>
        <taxon>Symbiodiniaceae</taxon>
        <taxon>Symbiodinium</taxon>
    </lineage>
</organism>
<comment type="caution">
    <text evidence="1">The sequence shown here is derived from an EMBL/GenBank/DDBJ whole genome shotgun (WGS) entry which is preliminary data.</text>
</comment>
<keyword evidence="2" id="KW-1185">Reference proteome</keyword>
<name>A0A1Q9BQU7_SYMMI</name>
<accession>A0A1Q9BQU7</accession>
<sequence length="337" mass="38376">MERSAAPTNAVKRRRCSAVERWVPQATGALRACSRTWQQRLQHLPSPAGVLVLRCLAGTAHALLRLTDTAFLSGVLNFSTVPAWRQYRSLWHAEGPWSQRRGQLELPPLLLAIEEVVQDLDVGRRLAQTCQSLRPFLKQTASSMQAFMKKRCREVKREVTERRQREALEIRDLRRHPLRDLLDRVVTYSTIEGEKNGCLMVDEDILRNLGYRRVRRLAKAGFGFRVARLAQIGNLREATKFSKSRWKRQLETGARRAAVTVQVAANMGLRLVWQGPVRRAFLFFTFHQDACMSVVVLSEFCAPLICRVPFDATVEDVKAGAMVANDEAAVDTRHLLY</sequence>
<proteinExistence type="predicted"/>
<evidence type="ECO:0000313" key="2">
    <source>
        <dbReference type="Proteomes" id="UP000186817"/>
    </source>
</evidence>
<dbReference type="Proteomes" id="UP000186817">
    <property type="component" value="Unassembled WGS sequence"/>
</dbReference>
<feature type="non-terminal residue" evidence="1">
    <location>
        <position position="337"/>
    </location>
</feature>
<evidence type="ECO:0000313" key="1">
    <source>
        <dbReference type="EMBL" id="OLP73083.1"/>
    </source>
</evidence>
<protein>
    <submittedName>
        <fullName evidence="1">Uncharacterized protein</fullName>
    </submittedName>
</protein>
<reference evidence="1 2" key="1">
    <citation type="submission" date="2016-02" db="EMBL/GenBank/DDBJ databases">
        <title>Genome analysis of coral dinoflagellate symbionts highlights evolutionary adaptations to a symbiotic lifestyle.</title>
        <authorList>
            <person name="Aranda M."/>
            <person name="Li Y."/>
            <person name="Liew Y.J."/>
            <person name="Baumgarten S."/>
            <person name="Simakov O."/>
            <person name="Wilson M."/>
            <person name="Piel J."/>
            <person name="Ashoor H."/>
            <person name="Bougouffa S."/>
            <person name="Bajic V.B."/>
            <person name="Ryu T."/>
            <person name="Ravasi T."/>
            <person name="Bayer T."/>
            <person name="Micklem G."/>
            <person name="Kim H."/>
            <person name="Bhak J."/>
            <person name="Lajeunesse T.C."/>
            <person name="Voolstra C.R."/>
        </authorList>
    </citation>
    <scope>NUCLEOTIDE SEQUENCE [LARGE SCALE GENOMIC DNA]</scope>
    <source>
        <strain evidence="1 2">CCMP2467</strain>
    </source>
</reference>
<dbReference type="AlphaFoldDB" id="A0A1Q9BQU7"/>
<dbReference type="OrthoDB" id="464662at2759"/>
<gene>
    <name evidence="1" type="ORF">AK812_SmicGene47825</name>
</gene>
<dbReference type="EMBL" id="LSRX01006439">
    <property type="protein sequence ID" value="OLP73083.1"/>
    <property type="molecule type" value="Genomic_DNA"/>
</dbReference>